<evidence type="ECO:0000313" key="4">
    <source>
        <dbReference type="Proteomes" id="UP001165160"/>
    </source>
</evidence>
<keyword evidence="1" id="KW-1133">Transmembrane helix</keyword>
<proteinExistence type="predicted"/>
<sequence length="298" mass="32095">MCRDIDLARSVFPVEMRADPEKLALCKGDVTDPTSLSAAIDGVSAVISVHGTFHATPLYKLLIPIFWRTHAPLNCEDVTHPYYTNYVAMQDIVSLCEKYDVKKVVRLTGLSCAMPPYHPVSVLFNALLSFSGRYHRMGEEVLRSSDKVGSFILRPGGLSDAVRDPEKTKLQVDFSGALPPPGRIGRADVADLAVAAVTDPRLAGEGASSDLVAGVRWVGEVAPKTQGDIGDGGSTAEEALSMALEQKKVAPPSVANGKAFALFHGIYVYSFFAILGKLAFFAGSKILPRVMGLLRRFV</sequence>
<feature type="domain" description="NAD(P)-binding" evidence="2">
    <location>
        <begin position="18"/>
        <end position="200"/>
    </location>
</feature>
<dbReference type="AlphaFoldDB" id="A0A9W6ZEC2"/>
<feature type="transmembrane region" description="Helical" evidence="1">
    <location>
        <begin position="266"/>
        <end position="287"/>
    </location>
</feature>
<protein>
    <recommendedName>
        <fullName evidence="2">NAD(P)-binding domain-containing protein</fullName>
    </recommendedName>
</protein>
<dbReference type="PANTHER" id="PTHR15020">
    <property type="entry name" value="FLAVIN REDUCTASE-RELATED"/>
    <property type="match status" value="1"/>
</dbReference>
<reference evidence="4" key="1">
    <citation type="journal article" date="2023" name="Commun. Biol.">
        <title>Genome analysis of Parmales, the sister group of diatoms, reveals the evolutionary specialization of diatoms from phago-mixotrophs to photoautotrophs.</title>
        <authorList>
            <person name="Ban H."/>
            <person name="Sato S."/>
            <person name="Yoshikawa S."/>
            <person name="Yamada K."/>
            <person name="Nakamura Y."/>
            <person name="Ichinomiya M."/>
            <person name="Sato N."/>
            <person name="Blanc-Mathieu R."/>
            <person name="Endo H."/>
            <person name="Kuwata A."/>
            <person name="Ogata H."/>
        </authorList>
    </citation>
    <scope>NUCLEOTIDE SEQUENCE [LARGE SCALE GENOMIC DNA]</scope>
    <source>
        <strain evidence="4">NIES 3699</strain>
    </source>
</reference>
<comment type="caution">
    <text evidence="3">The sequence shown here is derived from an EMBL/GenBank/DDBJ whole genome shotgun (WGS) entry which is preliminary data.</text>
</comment>
<dbReference type="InterPro" id="IPR016040">
    <property type="entry name" value="NAD(P)-bd_dom"/>
</dbReference>
<dbReference type="Gene3D" id="3.40.50.720">
    <property type="entry name" value="NAD(P)-binding Rossmann-like Domain"/>
    <property type="match status" value="1"/>
</dbReference>
<keyword evidence="1" id="KW-0812">Transmembrane</keyword>
<keyword evidence="1" id="KW-0472">Membrane</keyword>
<organism evidence="3 4">
    <name type="scientific">Triparma verrucosa</name>
    <dbReference type="NCBI Taxonomy" id="1606542"/>
    <lineage>
        <taxon>Eukaryota</taxon>
        <taxon>Sar</taxon>
        <taxon>Stramenopiles</taxon>
        <taxon>Ochrophyta</taxon>
        <taxon>Bolidophyceae</taxon>
        <taxon>Parmales</taxon>
        <taxon>Triparmaceae</taxon>
        <taxon>Triparma</taxon>
    </lineage>
</organism>
<evidence type="ECO:0000313" key="3">
    <source>
        <dbReference type="EMBL" id="GMH48855.1"/>
    </source>
</evidence>
<evidence type="ECO:0000259" key="2">
    <source>
        <dbReference type="Pfam" id="PF13460"/>
    </source>
</evidence>
<accession>A0A9W6ZEC2</accession>
<dbReference type="SUPFAM" id="SSF51735">
    <property type="entry name" value="NAD(P)-binding Rossmann-fold domains"/>
    <property type="match status" value="1"/>
</dbReference>
<evidence type="ECO:0000256" key="1">
    <source>
        <dbReference type="SAM" id="Phobius"/>
    </source>
</evidence>
<name>A0A9W6ZEC2_9STRA</name>
<keyword evidence="4" id="KW-1185">Reference proteome</keyword>
<dbReference type="Proteomes" id="UP001165160">
    <property type="component" value="Unassembled WGS sequence"/>
</dbReference>
<dbReference type="EMBL" id="BRXX01000587">
    <property type="protein sequence ID" value="GMH48855.1"/>
    <property type="molecule type" value="Genomic_DNA"/>
</dbReference>
<dbReference type="Pfam" id="PF13460">
    <property type="entry name" value="NAD_binding_10"/>
    <property type="match status" value="1"/>
</dbReference>
<dbReference type="InterPro" id="IPR036291">
    <property type="entry name" value="NAD(P)-bd_dom_sf"/>
</dbReference>
<gene>
    <name evidence="3" type="ORF">TrVE_jg4026</name>
</gene>
<dbReference type="PANTHER" id="PTHR15020:SF11">
    <property type="entry name" value="OS06G0360300 PROTEIN"/>
    <property type="match status" value="1"/>
</dbReference>